<sequence length="315" mass="36265">MMRRLPHKTKQFFFVLIKLSIVMAAFYFIYDKLTNNGALKFSDFWNYILKNGVFSTKTIILLTFLSGFNWFFEILKWKVLGSSVEKITLKQAAEQTLGSLTASLFTPNRIGEYGAKALYFPFGKRKQVMIANLTGNVLQMMATTVFGVIGLYFFINSYQLKMFFLKPEGYPFFGFLVIVLLGFLFFFRKKLTLKKFKISKKQLGFCALLSVIRYFIFSFQFFVLLQLFGVNLNYFEAMTIILSMYLLASVIPSIFVFDVLIKGSVAVFLFLLAGVNEVIVLSVVTIMWVFNFMLPSLLGCYFVLTFQPKRNTVSA</sequence>
<feature type="transmembrane region" description="Helical" evidence="1">
    <location>
        <begin position="133"/>
        <end position="155"/>
    </location>
</feature>
<name>A0ABX1DBY2_9FLAO</name>
<gene>
    <name evidence="2" type="ORF">HC176_10230</name>
</gene>
<protein>
    <recommendedName>
        <fullName evidence="4">Lysylphosphatidylglycerol synthetase</fullName>
    </recommendedName>
</protein>
<feature type="transmembrane region" description="Helical" evidence="1">
    <location>
        <begin position="170"/>
        <end position="187"/>
    </location>
</feature>
<keyword evidence="1" id="KW-1133">Transmembrane helix</keyword>
<feature type="transmembrane region" description="Helical" evidence="1">
    <location>
        <begin position="240"/>
        <end position="261"/>
    </location>
</feature>
<dbReference type="Proteomes" id="UP000760545">
    <property type="component" value="Unassembled WGS sequence"/>
</dbReference>
<accession>A0ABX1DBY2</accession>
<comment type="caution">
    <text evidence="2">The sequence shown here is derived from an EMBL/GenBank/DDBJ whole genome shotgun (WGS) entry which is preliminary data.</text>
</comment>
<proteinExistence type="predicted"/>
<evidence type="ECO:0000313" key="3">
    <source>
        <dbReference type="Proteomes" id="UP000760545"/>
    </source>
</evidence>
<keyword evidence="1" id="KW-0812">Transmembrane</keyword>
<keyword evidence="1" id="KW-0472">Membrane</keyword>
<feature type="transmembrane region" description="Helical" evidence="1">
    <location>
        <begin position="268"/>
        <end position="290"/>
    </location>
</feature>
<feature type="transmembrane region" description="Helical" evidence="1">
    <location>
        <begin position="207"/>
        <end position="228"/>
    </location>
</feature>
<reference evidence="2 3" key="1">
    <citation type="submission" date="2020-03" db="EMBL/GenBank/DDBJ databases">
        <title>Tamlana sp. nov, isolated from XXX.</title>
        <authorList>
            <person name="Cao W.R."/>
        </authorList>
    </citation>
    <scope>NUCLEOTIDE SEQUENCE [LARGE SCALE GENOMIC DNA]</scope>
    <source>
        <strain evidence="2 3">HST1-43</strain>
    </source>
</reference>
<organism evidence="2 3">
    <name type="scientific">Tamlana crocina</name>
    <dbReference type="NCBI Taxonomy" id="393006"/>
    <lineage>
        <taxon>Bacteria</taxon>
        <taxon>Pseudomonadati</taxon>
        <taxon>Bacteroidota</taxon>
        <taxon>Flavobacteriia</taxon>
        <taxon>Flavobacteriales</taxon>
        <taxon>Flavobacteriaceae</taxon>
        <taxon>Tamlana</taxon>
    </lineage>
</organism>
<keyword evidence="3" id="KW-1185">Reference proteome</keyword>
<feature type="transmembrane region" description="Helical" evidence="1">
    <location>
        <begin position="12"/>
        <end position="30"/>
    </location>
</feature>
<evidence type="ECO:0000313" key="2">
    <source>
        <dbReference type="EMBL" id="NJX15865.1"/>
    </source>
</evidence>
<dbReference type="EMBL" id="JAAVJS010000012">
    <property type="protein sequence ID" value="NJX15865.1"/>
    <property type="molecule type" value="Genomic_DNA"/>
</dbReference>
<feature type="transmembrane region" description="Helical" evidence="1">
    <location>
        <begin position="52"/>
        <end position="72"/>
    </location>
</feature>
<evidence type="ECO:0000256" key="1">
    <source>
        <dbReference type="SAM" id="Phobius"/>
    </source>
</evidence>
<evidence type="ECO:0008006" key="4">
    <source>
        <dbReference type="Google" id="ProtNLM"/>
    </source>
</evidence>